<keyword evidence="1" id="KW-0812">Transmembrane</keyword>
<feature type="transmembrane region" description="Helical" evidence="1">
    <location>
        <begin position="21"/>
        <end position="43"/>
    </location>
</feature>
<dbReference type="AlphaFoldDB" id="A0A0A2LV68"/>
<feature type="transmembrane region" description="Helical" evidence="1">
    <location>
        <begin position="49"/>
        <end position="68"/>
    </location>
</feature>
<dbReference type="STRING" id="1406840.Q763_03735"/>
<evidence type="ECO:0000313" key="3">
    <source>
        <dbReference type="Proteomes" id="UP000030129"/>
    </source>
</evidence>
<name>A0A0A2LV68_9FLAO</name>
<organism evidence="2 3">
    <name type="scientific">Flavobacterium beibuense F44-8</name>
    <dbReference type="NCBI Taxonomy" id="1406840"/>
    <lineage>
        <taxon>Bacteria</taxon>
        <taxon>Pseudomonadati</taxon>
        <taxon>Bacteroidota</taxon>
        <taxon>Flavobacteriia</taxon>
        <taxon>Flavobacteriales</taxon>
        <taxon>Flavobacteriaceae</taxon>
        <taxon>Flavobacterium</taxon>
    </lineage>
</organism>
<gene>
    <name evidence="2" type="ORF">Q763_03735</name>
</gene>
<evidence type="ECO:0000313" key="2">
    <source>
        <dbReference type="EMBL" id="KGO83133.1"/>
    </source>
</evidence>
<dbReference type="EMBL" id="JRLV01000004">
    <property type="protein sequence ID" value="KGO83133.1"/>
    <property type="molecule type" value="Genomic_DNA"/>
</dbReference>
<dbReference type="RefSeq" id="WP_035131346.1">
    <property type="nucleotide sequence ID" value="NZ_JRLV01000004.1"/>
</dbReference>
<dbReference type="Proteomes" id="UP000030129">
    <property type="component" value="Unassembled WGS sequence"/>
</dbReference>
<protein>
    <submittedName>
        <fullName evidence="2">Uncharacterized protein</fullName>
    </submittedName>
</protein>
<keyword evidence="1" id="KW-1133">Transmembrane helix</keyword>
<keyword evidence="1" id="KW-0472">Membrane</keyword>
<proteinExistence type="predicted"/>
<keyword evidence="3" id="KW-1185">Reference proteome</keyword>
<accession>A0A0A2LV68</accession>
<dbReference type="eggNOG" id="ENOG5030QFR">
    <property type="taxonomic scope" value="Bacteria"/>
</dbReference>
<comment type="caution">
    <text evidence="2">The sequence shown here is derived from an EMBL/GenBank/DDBJ whole genome shotgun (WGS) entry which is preliminary data.</text>
</comment>
<reference evidence="2 3" key="1">
    <citation type="submission" date="2013-09" db="EMBL/GenBank/DDBJ databases">
        <authorList>
            <person name="Zeng Z."/>
            <person name="Chen C."/>
        </authorList>
    </citation>
    <scope>NUCLEOTIDE SEQUENCE [LARGE SCALE GENOMIC DNA]</scope>
    <source>
        <strain evidence="2 3">F44-8</strain>
    </source>
</reference>
<evidence type="ECO:0000256" key="1">
    <source>
        <dbReference type="SAM" id="Phobius"/>
    </source>
</evidence>
<sequence length="184" mass="20984">MEKTLDNVIISEGRRPFWQTIIAALFYTATVGLFLIAVISLLLDFSMESFKGIIAIISLSIITFGYALKFSTINNVYFDLENRKYKKEIVVGPFKTGKWIELPEIDYISVFRQAWSKDSDGDGRTDSSGYVYDVNVWHNASKHFTIYTNGYPEASLEMGRQLAVKLNTDLLDATDPQNKEWVDL</sequence>